<dbReference type="InterPro" id="IPR009056">
    <property type="entry name" value="Cyt_c-like_dom"/>
</dbReference>
<gene>
    <name evidence="6" type="ORF">IFJ97_02650</name>
</gene>
<evidence type="ECO:0000256" key="2">
    <source>
        <dbReference type="ARBA" id="ARBA00022723"/>
    </source>
</evidence>
<keyword evidence="1 4" id="KW-0349">Heme</keyword>
<proteinExistence type="predicted"/>
<dbReference type="EMBL" id="JACXWA010000045">
    <property type="protein sequence ID" value="MBD3870243.1"/>
    <property type="molecule type" value="Genomic_DNA"/>
</dbReference>
<evidence type="ECO:0000313" key="7">
    <source>
        <dbReference type="Proteomes" id="UP000598633"/>
    </source>
</evidence>
<accession>A0A8J7CN58</accession>
<dbReference type="PROSITE" id="PS51007">
    <property type="entry name" value="CYTC"/>
    <property type="match status" value="1"/>
</dbReference>
<dbReference type="SUPFAM" id="SSF46626">
    <property type="entry name" value="Cytochrome c"/>
    <property type="match status" value="1"/>
</dbReference>
<reference evidence="6 7" key="1">
    <citation type="submission" date="2020-08" db="EMBL/GenBank/DDBJ databases">
        <title>Acidobacteriota in marine sediments use diverse sulfur dissimilation pathways.</title>
        <authorList>
            <person name="Wasmund K."/>
        </authorList>
    </citation>
    <scope>NUCLEOTIDE SEQUENCE [LARGE SCALE GENOMIC DNA]</scope>
    <source>
        <strain evidence="6">MAG AM3-A</strain>
    </source>
</reference>
<evidence type="ECO:0000256" key="4">
    <source>
        <dbReference type="PROSITE-ProRule" id="PRU00433"/>
    </source>
</evidence>
<evidence type="ECO:0000256" key="1">
    <source>
        <dbReference type="ARBA" id="ARBA00022617"/>
    </source>
</evidence>
<evidence type="ECO:0000256" key="3">
    <source>
        <dbReference type="ARBA" id="ARBA00023004"/>
    </source>
</evidence>
<dbReference type="AlphaFoldDB" id="A0A8J7CN58"/>
<dbReference type="PROSITE" id="PS51257">
    <property type="entry name" value="PROKAR_LIPOPROTEIN"/>
    <property type="match status" value="1"/>
</dbReference>
<feature type="domain" description="Cytochrome c" evidence="5">
    <location>
        <begin position="29"/>
        <end position="121"/>
    </location>
</feature>
<dbReference type="Pfam" id="PF00034">
    <property type="entry name" value="Cytochrom_C"/>
    <property type="match status" value="1"/>
</dbReference>
<dbReference type="Gene3D" id="1.10.760.10">
    <property type="entry name" value="Cytochrome c-like domain"/>
    <property type="match status" value="1"/>
</dbReference>
<keyword evidence="3 4" id="KW-0408">Iron</keyword>
<dbReference type="GO" id="GO:0046872">
    <property type="term" value="F:metal ion binding"/>
    <property type="evidence" value="ECO:0007669"/>
    <property type="project" value="UniProtKB-KW"/>
</dbReference>
<organism evidence="6 7">
    <name type="scientific">Candidatus Sulfomarinibacter kjeldsenii</name>
    <dbReference type="NCBI Taxonomy" id="2885994"/>
    <lineage>
        <taxon>Bacteria</taxon>
        <taxon>Pseudomonadati</taxon>
        <taxon>Acidobacteriota</taxon>
        <taxon>Thermoanaerobaculia</taxon>
        <taxon>Thermoanaerobaculales</taxon>
        <taxon>Candidatus Sulfomarinibacteraceae</taxon>
        <taxon>Candidatus Sulfomarinibacter</taxon>
    </lineage>
</organism>
<dbReference type="GO" id="GO:0009055">
    <property type="term" value="F:electron transfer activity"/>
    <property type="evidence" value="ECO:0007669"/>
    <property type="project" value="InterPro"/>
</dbReference>
<comment type="caution">
    <text evidence="6">The sequence shown here is derived from an EMBL/GenBank/DDBJ whole genome shotgun (WGS) entry which is preliminary data.</text>
</comment>
<dbReference type="Proteomes" id="UP000598633">
    <property type="component" value="Unassembled WGS sequence"/>
</dbReference>
<name>A0A8J7CN58_9BACT</name>
<dbReference type="GO" id="GO:0020037">
    <property type="term" value="F:heme binding"/>
    <property type="evidence" value="ECO:0007669"/>
    <property type="project" value="InterPro"/>
</dbReference>
<evidence type="ECO:0000313" key="6">
    <source>
        <dbReference type="EMBL" id="MBD3870243.1"/>
    </source>
</evidence>
<keyword evidence="2 4" id="KW-0479">Metal-binding</keyword>
<evidence type="ECO:0000259" key="5">
    <source>
        <dbReference type="PROSITE" id="PS51007"/>
    </source>
</evidence>
<protein>
    <submittedName>
        <fullName evidence="6">Cytochrome c</fullName>
    </submittedName>
</protein>
<sequence>MSTTRSVYAVFAVGAVAILVLAACGVTGPKAGSPEALYVDLGCAKCHGENREGQRSGPPLNALTDRWQEESLLEYFMDPKAVMENNPRLKYMAEGFPIVMPAYPDTSEEDLRKLAQFILSS</sequence>
<dbReference type="InterPro" id="IPR036909">
    <property type="entry name" value="Cyt_c-like_dom_sf"/>
</dbReference>